<dbReference type="Proteomes" id="UP000251842">
    <property type="component" value="Chromosome"/>
</dbReference>
<reference evidence="2" key="1">
    <citation type="submission" date="2018-05" db="EMBL/GenBank/DDBJ databases">
        <title>Luteimonas pekinense sp. nov., isolated from human Meibomian gland secretions, Beijing, China.</title>
        <authorList>
            <person name="Wen T."/>
            <person name="Bai H."/>
            <person name="Lv H."/>
        </authorList>
    </citation>
    <scope>NUCLEOTIDE SEQUENCE [LARGE SCALE GENOMIC DNA]</scope>
    <source>
        <strain evidence="2">83-4</strain>
    </source>
</reference>
<dbReference type="PANTHER" id="PTHR36154">
    <property type="entry name" value="DNA-BINDING TRANSCRIPTIONAL ACTIVATOR ALPA"/>
    <property type="match status" value="1"/>
</dbReference>
<sequence length="74" mass="8263">MTSLRIIPVSETAHRLKIGRSTLYNWLNPKSKSYNSLFPKPVRLGSSVGFIEHEIDQFILDLMSAREGSGVSGK</sequence>
<name>A0A344J9D5_9GAMM</name>
<gene>
    <name evidence="1" type="ORF">DCD74_12085</name>
</gene>
<dbReference type="EMBL" id="CP029556">
    <property type="protein sequence ID" value="AXA85645.1"/>
    <property type="molecule type" value="Genomic_DNA"/>
</dbReference>
<evidence type="ECO:0000313" key="1">
    <source>
        <dbReference type="EMBL" id="AXA85645.1"/>
    </source>
</evidence>
<dbReference type="InterPro" id="IPR010260">
    <property type="entry name" value="AlpA"/>
</dbReference>
<accession>A0A344J9D5</accession>
<dbReference type="PANTHER" id="PTHR36154:SF1">
    <property type="entry name" value="DNA-BINDING TRANSCRIPTIONAL ACTIVATOR ALPA"/>
    <property type="match status" value="1"/>
</dbReference>
<protein>
    <submittedName>
        <fullName evidence="1">AlpA family transcriptional regulator</fullName>
    </submittedName>
</protein>
<dbReference type="Pfam" id="PF05930">
    <property type="entry name" value="Phage_AlpA"/>
    <property type="match status" value="1"/>
</dbReference>
<dbReference type="KEGG" id="lue:DCD74_12085"/>
<dbReference type="AlphaFoldDB" id="A0A344J9D5"/>
<dbReference type="OrthoDB" id="5986966at2"/>
<evidence type="ECO:0000313" key="2">
    <source>
        <dbReference type="Proteomes" id="UP000251842"/>
    </source>
</evidence>
<keyword evidence="2" id="KW-1185">Reference proteome</keyword>
<proteinExistence type="predicted"/>
<dbReference type="InterPro" id="IPR052931">
    <property type="entry name" value="Prophage_regulatory_activator"/>
</dbReference>
<organism evidence="1 2">
    <name type="scientific">Solilutibacter oculi</name>
    <dbReference type="NCBI Taxonomy" id="2698682"/>
    <lineage>
        <taxon>Bacteria</taxon>
        <taxon>Pseudomonadati</taxon>
        <taxon>Pseudomonadota</taxon>
        <taxon>Gammaproteobacteria</taxon>
        <taxon>Lysobacterales</taxon>
        <taxon>Lysobacteraceae</taxon>
        <taxon>Solilutibacter</taxon>
    </lineage>
</organism>